<dbReference type="GO" id="GO:0016301">
    <property type="term" value="F:kinase activity"/>
    <property type="evidence" value="ECO:0007669"/>
    <property type="project" value="UniProtKB-KW"/>
</dbReference>
<keyword evidence="3" id="KW-1133">Transmembrane helix</keyword>
<comment type="catalytic activity">
    <reaction evidence="1">
        <text>ATP + protein L-histidine = ADP + protein N-phospho-L-histidine.</text>
        <dbReference type="EC" id="2.7.13.3"/>
    </reaction>
</comment>
<keyword evidence="3" id="KW-0472">Membrane</keyword>
<dbReference type="InterPro" id="IPR003661">
    <property type="entry name" value="HisK_dim/P_dom"/>
</dbReference>
<dbReference type="Gene3D" id="1.10.287.130">
    <property type="match status" value="1"/>
</dbReference>
<proteinExistence type="predicted"/>
<gene>
    <name evidence="4" type="ORF">EI167_00970</name>
</gene>
<feature type="transmembrane region" description="Helical" evidence="3">
    <location>
        <begin position="46"/>
        <end position="65"/>
    </location>
</feature>
<accession>A0ABR9FG78</accession>
<dbReference type="Proteomes" id="UP000707245">
    <property type="component" value="Unassembled WGS sequence"/>
</dbReference>
<dbReference type="InterPro" id="IPR036097">
    <property type="entry name" value="HisK_dim/P_sf"/>
</dbReference>
<keyword evidence="4" id="KW-0418">Kinase</keyword>
<evidence type="ECO:0000256" key="2">
    <source>
        <dbReference type="ARBA" id="ARBA00012438"/>
    </source>
</evidence>
<dbReference type="SUPFAM" id="SSF47384">
    <property type="entry name" value="Homodimeric domain of signal transducing histidine kinase"/>
    <property type="match status" value="1"/>
</dbReference>
<keyword evidence="4" id="KW-0808">Transferase</keyword>
<dbReference type="RefSeq" id="WP_192540319.1">
    <property type="nucleotide sequence ID" value="NZ_JBQDLW010000018.1"/>
</dbReference>
<dbReference type="EMBL" id="RRZA01000002">
    <property type="protein sequence ID" value="MBE0456044.1"/>
    <property type="molecule type" value="Genomic_DNA"/>
</dbReference>
<organism evidence="4 5">
    <name type="scientific">Pseudoalteromonas prydzensis</name>
    <dbReference type="NCBI Taxonomy" id="182141"/>
    <lineage>
        <taxon>Bacteria</taxon>
        <taxon>Pseudomonadati</taxon>
        <taxon>Pseudomonadota</taxon>
        <taxon>Gammaproteobacteria</taxon>
        <taxon>Alteromonadales</taxon>
        <taxon>Pseudoalteromonadaceae</taxon>
        <taxon>Pseudoalteromonas</taxon>
    </lineage>
</organism>
<comment type="caution">
    <text evidence="4">The sequence shown here is derived from an EMBL/GenBank/DDBJ whole genome shotgun (WGS) entry which is preliminary data.</text>
</comment>
<reference evidence="4 5" key="1">
    <citation type="submission" date="2020-07" db="EMBL/GenBank/DDBJ databases">
        <title>Halophilic bacteria isolated from french cheeses.</title>
        <authorList>
            <person name="Kothe C.I."/>
            <person name="Farah-Kraiem B."/>
            <person name="Renault P."/>
            <person name="Dridi B."/>
        </authorList>
    </citation>
    <scope>NUCLEOTIDE SEQUENCE [LARGE SCALE GENOMIC DNA]</scope>
    <source>
        <strain evidence="4 5">FME14</strain>
    </source>
</reference>
<dbReference type="CDD" id="cd00082">
    <property type="entry name" value="HisKA"/>
    <property type="match status" value="1"/>
</dbReference>
<sequence length="259" mass="28847">MLQRQSNVNLAKALAEVDMASKELKIANLTKEQQIKATEAKAFKKLALAIAVSLVIILFGSMYAIRSIYNQKQALANTLETLTNTQSHLIEVEKMASLTALVSGMAHQLNTPIGTIVTASSFIQDNLQSLEQKFNDKKLSPSDFNLFIQQSNTAKDLVISNINRLAKMVEEFKALNVSIALDKPMSKIKLRSFIVERMDTLQGYLSKDIRFEYSGAELTITSYPSIIGDVLKTLVINAYEHGFKDTEDAIINIDIKEQN</sequence>
<protein>
    <recommendedName>
        <fullName evidence="2">histidine kinase</fullName>
        <ecNumber evidence="2">2.7.13.3</ecNumber>
    </recommendedName>
</protein>
<dbReference type="EC" id="2.7.13.3" evidence="2"/>
<evidence type="ECO:0000313" key="4">
    <source>
        <dbReference type="EMBL" id="MBE0456044.1"/>
    </source>
</evidence>
<evidence type="ECO:0000256" key="3">
    <source>
        <dbReference type="SAM" id="Phobius"/>
    </source>
</evidence>
<evidence type="ECO:0000313" key="5">
    <source>
        <dbReference type="Proteomes" id="UP000707245"/>
    </source>
</evidence>
<evidence type="ECO:0000256" key="1">
    <source>
        <dbReference type="ARBA" id="ARBA00000085"/>
    </source>
</evidence>
<keyword evidence="3" id="KW-0812">Transmembrane</keyword>
<keyword evidence="5" id="KW-1185">Reference proteome</keyword>
<name>A0ABR9FG78_9GAMM</name>